<sequence>MGVQVVRLRIRLGISGCLPAYREAYILVRILA</sequence>
<dbReference type="Proteomes" id="UP000265520">
    <property type="component" value="Unassembled WGS sequence"/>
</dbReference>
<name>A0A392V8C2_9FABA</name>
<proteinExistence type="predicted"/>
<comment type="caution">
    <text evidence="1">The sequence shown here is derived from an EMBL/GenBank/DDBJ whole genome shotgun (WGS) entry which is preliminary data.</text>
</comment>
<protein>
    <submittedName>
        <fullName evidence="1">Uncharacterized protein</fullName>
    </submittedName>
</protein>
<keyword evidence="2" id="KW-1185">Reference proteome</keyword>
<evidence type="ECO:0000313" key="2">
    <source>
        <dbReference type="Proteomes" id="UP000265520"/>
    </source>
</evidence>
<evidence type="ECO:0000313" key="1">
    <source>
        <dbReference type="EMBL" id="MCI84568.1"/>
    </source>
</evidence>
<accession>A0A392V8C2</accession>
<reference evidence="1 2" key="1">
    <citation type="journal article" date="2018" name="Front. Plant Sci.">
        <title>Red Clover (Trifolium pratense) and Zigzag Clover (T. medium) - A Picture of Genomic Similarities and Differences.</title>
        <authorList>
            <person name="Dluhosova J."/>
            <person name="Istvanek J."/>
            <person name="Nedelnik J."/>
            <person name="Repkova J."/>
        </authorList>
    </citation>
    <scope>NUCLEOTIDE SEQUENCE [LARGE SCALE GENOMIC DNA]</scope>
    <source>
        <strain evidence="2">cv. 10/8</strain>
        <tissue evidence="1">Leaf</tissue>
    </source>
</reference>
<dbReference type="EMBL" id="LXQA011094111">
    <property type="protein sequence ID" value="MCI84568.1"/>
    <property type="molecule type" value="Genomic_DNA"/>
</dbReference>
<dbReference type="AlphaFoldDB" id="A0A392V8C2"/>
<organism evidence="1 2">
    <name type="scientific">Trifolium medium</name>
    <dbReference type="NCBI Taxonomy" id="97028"/>
    <lineage>
        <taxon>Eukaryota</taxon>
        <taxon>Viridiplantae</taxon>
        <taxon>Streptophyta</taxon>
        <taxon>Embryophyta</taxon>
        <taxon>Tracheophyta</taxon>
        <taxon>Spermatophyta</taxon>
        <taxon>Magnoliopsida</taxon>
        <taxon>eudicotyledons</taxon>
        <taxon>Gunneridae</taxon>
        <taxon>Pentapetalae</taxon>
        <taxon>rosids</taxon>
        <taxon>fabids</taxon>
        <taxon>Fabales</taxon>
        <taxon>Fabaceae</taxon>
        <taxon>Papilionoideae</taxon>
        <taxon>50 kb inversion clade</taxon>
        <taxon>NPAAA clade</taxon>
        <taxon>Hologalegina</taxon>
        <taxon>IRL clade</taxon>
        <taxon>Trifolieae</taxon>
        <taxon>Trifolium</taxon>
    </lineage>
</organism>